<gene>
    <name evidence="4" type="ORF">GM658_17370</name>
</gene>
<protein>
    <submittedName>
        <fullName evidence="4">Fructokinase</fullName>
    </submittedName>
</protein>
<dbReference type="InterPro" id="IPR029056">
    <property type="entry name" value="Ribokinase-like"/>
</dbReference>
<dbReference type="SUPFAM" id="SSF53613">
    <property type="entry name" value="Ribokinase-like"/>
    <property type="match status" value="1"/>
</dbReference>
<dbReference type="PROSITE" id="PS00583">
    <property type="entry name" value="PFKB_KINASES_1"/>
    <property type="match status" value="1"/>
</dbReference>
<evidence type="ECO:0000256" key="1">
    <source>
        <dbReference type="ARBA" id="ARBA00022679"/>
    </source>
</evidence>
<evidence type="ECO:0000313" key="4">
    <source>
        <dbReference type="EMBL" id="MTW12380.1"/>
    </source>
</evidence>
<dbReference type="RefSeq" id="WP_155455314.1">
    <property type="nucleotide sequence ID" value="NZ_WNKX01000013.1"/>
</dbReference>
<dbReference type="PANTHER" id="PTHR10584">
    <property type="entry name" value="SUGAR KINASE"/>
    <property type="match status" value="1"/>
</dbReference>
<name>A0A6L6QJU8_9BURK</name>
<keyword evidence="5" id="KW-1185">Reference proteome</keyword>
<dbReference type="EMBL" id="WNKX01000013">
    <property type="protein sequence ID" value="MTW12380.1"/>
    <property type="molecule type" value="Genomic_DNA"/>
</dbReference>
<evidence type="ECO:0000259" key="3">
    <source>
        <dbReference type="Pfam" id="PF00294"/>
    </source>
</evidence>
<dbReference type="Proteomes" id="UP000472320">
    <property type="component" value="Unassembled WGS sequence"/>
</dbReference>
<reference evidence="4 5" key="1">
    <citation type="submission" date="2019-11" db="EMBL/GenBank/DDBJ databases">
        <title>Type strains purchased from KCTC, JCM and DSMZ.</title>
        <authorList>
            <person name="Lu H."/>
        </authorList>
    </citation>
    <scope>NUCLEOTIDE SEQUENCE [LARGE SCALE GENOMIC DNA]</scope>
    <source>
        <strain evidence="4 5">JCM 31587</strain>
    </source>
</reference>
<accession>A0A6L6QJU8</accession>
<sequence length="309" mass="33330">MSARVLVFGEALLDDFGDRQVVGGAPFNVARNLAALGHPTLMVTRVGNDAHGNLLREEFSRFGMSSEGLQHGAEPTGRVVVERDGEGGHRFHILSGQAYDHIEAAAAVDVMRAFSPNTVYFGTLAQREPDSREALKAVLDGAGDAEHFLDLNLRNGVDESVVFDSLQRADIVKVNEDELQALFSWYCHTCPDTVDMDCAAVETEARAMMHNFSIKGLLVTLGERGAMYFGADGARVVEHQVAKPAQFVDSVGAGDAFAAVFLVGRARGWDMPVILSRANAFAGAICGIPGAVPSDLAFYDTWRKDWGLT</sequence>
<dbReference type="Pfam" id="PF00294">
    <property type="entry name" value="PfkB"/>
    <property type="match status" value="1"/>
</dbReference>
<dbReference type="InterPro" id="IPR002173">
    <property type="entry name" value="Carboh/pur_kinase_PfkB_CS"/>
</dbReference>
<proteinExistence type="predicted"/>
<dbReference type="AlphaFoldDB" id="A0A6L6QJU8"/>
<keyword evidence="2 4" id="KW-0418">Kinase</keyword>
<dbReference type="Gene3D" id="3.40.1190.20">
    <property type="match status" value="1"/>
</dbReference>
<organism evidence="4 5">
    <name type="scientific">Massilia eburnea</name>
    <dbReference type="NCBI Taxonomy" id="1776165"/>
    <lineage>
        <taxon>Bacteria</taxon>
        <taxon>Pseudomonadati</taxon>
        <taxon>Pseudomonadota</taxon>
        <taxon>Betaproteobacteria</taxon>
        <taxon>Burkholderiales</taxon>
        <taxon>Oxalobacteraceae</taxon>
        <taxon>Telluria group</taxon>
        <taxon>Massilia</taxon>
    </lineage>
</organism>
<dbReference type="InterPro" id="IPR011611">
    <property type="entry name" value="PfkB_dom"/>
</dbReference>
<dbReference type="PANTHER" id="PTHR10584:SF166">
    <property type="entry name" value="RIBOKINASE"/>
    <property type="match status" value="1"/>
</dbReference>
<dbReference type="OrthoDB" id="9779730at2"/>
<evidence type="ECO:0000313" key="5">
    <source>
        <dbReference type="Proteomes" id="UP000472320"/>
    </source>
</evidence>
<feature type="domain" description="Carbohydrate kinase PfkB" evidence="3">
    <location>
        <begin position="19"/>
        <end position="292"/>
    </location>
</feature>
<evidence type="ECO:0000256" key="2">
    <source>
        <dbReference type="ARBA" id="ARBA00022777"/>
    </source>
</evidence>
<keyword evidence="1" id="KW-0808">Transferase</keyword>
<dbReference type="GO" id="GO:0016301">
    <property type="term" value="F:kinase activity"/>
    <property type="evidence" value="ECO:0007669"/>
    <property type="project" value="UniProtKB-KW"/>
</dbReference>
<comment type="caution">
    <text evidence="4">The sequence shown here is derived from an EMBL/GenBank/DDBJ whole genome shotgun (WGS) entry which is preliminary data.</text>
</comment>